<dbReference type="Proteomes" id="UP000535838">
    <property type="component" value="Unassembled WGS sequence"/>
</dbReference>
<evidence type="ECO:0000256" key="1">
    <source>
        <dbReference type="ARBA" id="ARBA00010641"/>
    </source>
</evidence>
<dbReference type="AlphaFoldDB" id="A0A841SV39"/>
<dbReference type="GO" id="GO:0016987">
    <property type="term" value="F:sigma factor activity"/>
    <property type="evidence" value="ECO:0007669"/>
    <property type="project" value="UniProtKB-KW"/>
</dbReference>
<dbReference type="SUPFAM" id="SSF88659">
    <property type="entry name" value="Sigma3 and sigma4 domains of RNA polymerase sigma factors"/>
    <property type="match status" value="1"/>
</dbReference>
<dbReference type="GO" id="GO:0006352">
    <property type="term" value="P:DNA-templated transcription initiation"/>
    <property type="evidence" value="ECO:0007669"/>
    <property type="project" value="InterPro"/>
</dbReference>
<keyword evidence="2" id="KW-0805">Transcription regulation</keyword>
<feature type="domain" description="RNA polymerase sigma-70 region 2" evidence="7">
    <location>
        <begin position="20"/>
        <end position="84"/>
    </location>
</feature>
<dbReference type="SUPFAM" id="SSF88946">
    <property type="entry name" value="Sigma2 domain of RNA polymerase sigma factors"/>
    <property type="match status" value="1"/>
</dbReference>
<evidence type="ECO:0000256" key="6">
    <source>
        <dbReference type="SAM" id="MobiDB-lite"/>
    </source>
</evidence>
<evidence type="ECO:0000259" key="8">
    <source>
        <dbReference type="Pfam" id="PF08281"/>
    </source>
</evidence>
<organism evidence="9 10">
    <name type="scientific">Cohnella thailandensis</name>
    <dbReference type="NCBI Taxonomy" id="557557"/>
    <lineage>
        <taxon>Bacteria</taxon>
        <taxon>Bacillati</taxon>
        <taxon>Bacillota</taxon>
        <taxon>Bacilli</taxon>
        <taxon>Bacillales</taxon>
        <taxon>Paenibacillaceae</taxon>
        <taxon>Cohnella</taxon>
    </lineage>
</organism>
<dbReference type="InterPro" id="IPR013249">
    <property type="entry name" value="RNA_pol_sigma70_r4_t2"/>
</dbReference>
<dbReference type="RefSeq" id="WP_185118961.1">
    <property type="nucleotide sequence ID" value="NZ_JACJVQ010000005.1"/>
</dbReference>
<keyword evidence="10" id="KW-1185">Reference proteome</keyword>
<name>A0A841SV39_9BACL</name>
<comment type="similarity">
    <text evidence="1">Belongs to the sigma-70 factor family. ECF subfamily.</text>
</comment>
<evidence type="ECO:0000256" key="3">
    <source>
        <dbReference type="ARBA" id="ARBA00023082"/>
    </source>
</evidence>
<dbReference type="Pfam" id="PF04542">
    <property type="entry name" value="Sigma70_r2"/>
    <property type="match status" value="1"/>
</dbReference>
<dbReference type="EMBL" id="JACJVQ010000005">
    <property type="protein sequence ID" value="MBB6633740.1"/>
    <property type="molecule type" value="Genomic_DNA"/>
</dbReference>
<proteinExistence type="inferred from homology"/>
<comment type="caution">
    <text evidence="9">The sequence shown here is derived from an EMBL/GenBank/DDBJ whole genome shotgun (WGS) entry which is preliminary data.</text>
</comment>
<dbReference type="InterPro" id="IPR014284">
    <property type="entry name" value="RNA_pol_sigma-70_dom"/>
</dbReference>
<dbReference type="PANTHER" id="PTHR43133">
    <property type="entry name" value="RNA POLYMERASE ECF-TYPE SIGMA FACTO"/>
    <property type="match status" value="1"/>
</dbReference>
<dbReference type="Pfam" id="PF08281">
    <property type="entry name" value="Sigma70_r4_2"/>
    <property type="match status" value="1"/>
</dbReference>
<dbReference type="NCBIfam" id="TIGR02937">
    <property type="entry name" value="sigma70-ECF"/>
    <property type="match status" value="1"/>
</dbReference>
<accession>A0A841SV39</accession>
<dbReference type="InterPro" id="IPR013324">
    <property type="entry name" value="RNA_pol_sigma_r3/r4-like"/>
</dbReference>
<evidence type="ECO:0000256" key="2">
    <source>
        <dbReference type="ARBA" id="ARBA00023015"/>
    </source>
</evidence>
<dbReference type="InterPro" id="IPR039425">
    <property type="entry name" value="RNA_pol_sigma-70-like"/>
</dbReference>
<keyword evidence="3" id="KW-0731">Sigma factor</keyword>
<evidence type="ECO:0000313" key="9">
    <source>
        <dbReference type="EMBL" id="MBB6633740.1"/>
    </source>
</evidence>
<dbReference type="GO" id="GO:0003677">
    <property type="term" value="F:DNA binding"/>
    <property type="evidence" value="ECO:0007669"/>
    <property type="project" value="UniProtKB-KW"/>
</dbReference>
<gene>
    <name evidence="9" type="ORF">H7B67_06435</name>
</gene>
<feature type="region of interest" description="Disordered" evidence="6">
    <location>
        <begin position="163"/>
        <end position="183"/>
    </location>
</feature>
<feature type="domain" description="RNA polymerase sigma factor 70 region 4 type 2" evidence="8">
    <location>
        <begin position="117"/>
        <end position="167"/>
    </location>
</feature>
<dbReference type="InterPro" id="IPR007627">
    <property type="entry name" value="RNA_pol_sigma70_r2"/>
</dbReference>
<dbReference type="PANTHER" id="PTHR43133:SF8">
    <property type="entry name" value="RNA POLYMERASE SIGMA FACTOR HI_1459-RELATED"/>
    <property type="match status" value="1"/>
</dbReference>
<evidence type="ECO:0000259" key="7">
    <source>
        <dbReference type="Pfam" id="PF04542"/>
    </source>
</evidence>
<keyword evidence="5" id="KW-0804">Transcription</keyword>
<evidence type="ECO:0000256" key="5">
    <source>
        <dbReference type="ARBA" id="ARBA00023163"/>
    </source>
</evidence>
<protein>
    <submittedName>
        <fullName evidence="9">Sigma-70 family RNA polymerase sigma factor</fullName>
    </submittedName>
</protein>
<reference evidence="9 10" key="1">
    <citation type="submission" date="2020-08" db="EMBL/GenBank/DDBJ databases">
        <title>Cohnella phylogeny.</title>
        <authorList>
            <person name="Dunlap C."/>
        </authorList>
    </citation>
    <scope>NUCLEOTIDE SEQUENCE [LARGE SCALE GENOMIC DNA]</scope>
    <source>
        <strain evidence="9 10">DSM 25241</strain>
    </source>
</reference>
<dbReference type="InterPro" id="IPR013325">
    <property type="entry name" value="RNA_pol_sigma_r2"/>
</dbReference>
<keyword evidence="4" id="KW-0238">DNA-binding</keyword>
<sequence length="183" mass="21461">MKFFLRDFDSSCGMDSEDELLQELYRQMLRVARHKLIRKNDAVDIVQEAWVRILEKKDTLRDEDKLIPWAKTIVYNLASNANRAGRSRSTIHADYDSGVSEHAFNSGLDANPELQTELSDLLGRLDPTTRTLLLYKFYYGFKDDEIAAAFEMPVGTIKSKIHREKERIKEQIREDREREREHP</sequence>
<dbReference type="Gene3D" id="1.10.10.10">
    <property type="entry name" value="Winged helix-like DNA-binding domain superfamily/Winged helix DNA-binding domain"/>
    <property type="match status" value="1"/>
</dbReference>
<evidence type="ECO:0000313" key="10">
    <source>
        <dbReference type="Proteomes" id="UP000535838"/>
    </source>
</evidence>
<dbReference type="Gene3D" id="1.10.1740.10">
    <property type="match status" value="1"/>
</dbReference>
<evidence type="ECO:0000256" key="4">
    <source>
        <dbReference type="ARBA" id="ARBA00023125"/>
    </source>
</evidence>
<dbReference type="InterPro" id="IPR036388">
    <property type="entry name" value="WH-like_DNA-bd_sf"/>
</dbReference>